<feature type="domain" description="Histidine kinase" evidence="11">
    <location>
        <begin position="157"/>
        <end position="371"/>
    </location>
</feature>
<proteinExistence type="predicted"/>
<evidence type="ECO:0000256" key="4">
    <source>
        <dbReference type="ARBA" id="ARBA00022553"/>
    </source>
</evidence>
<dbReference type="InterPro" id="IPR003661">
    <property type="entry name" value="HisK_dim/P_dom"/>
</dbReference>
<keyword evidence="6 10" id="KW-0812">Transmembrane</keyword>
<evidence type="ECO:0000259" key="11">
    <source>
        <dbReference type="PROSITE" id="PS50109"/>
    </source>
</evidence>
<feature type="domain" description="HAMP" evidence="12">
    <location>
        <begin position="91"/>
        <end position="149"/>
    </location>
</feature>
<sequence>MHDEERPVGPAREGLRNGMMMTSGPLSGWIVLWSFVAFIAAAAGQMSLIIWLPRLLPVFDEVGYLLAFVVIVYWLALAVAFAWWTGRQIHERVERPMMRIGEAAGRVAQGDFSVYLAPDHLEGGRDWNSTDQMFADFNTMVEELGGIETMKNDFVSNVSHEIRNPLAVIRNYAALLRNPDMDESRRTECVRTIIAASDRLNALVTNILKLSRLESQTIVSQAVDMDVARQLAEEIITLDDLFTQKDIDLECDLEDRALIHADPDITALIWSNILGNALKYTESGGHVRVRQWSDGGMVLVEIADDGCGMTEGEVARMFDKFYQGDTSHAAQGSGLGMAMVRRAVDLSRGFIDVRSAKGQGTTVTVRLPAARS</sequence>
<dbReference type="SMART" id="SM00388">
    <property type="entry name" value="HisKA"/>
    <property type="match status" value="1"/>
</dbReference>
<dbReference type="CDD" id="cd00075">
    <property type="entry name" value="HATPase"/>
    <property type="match status" value="1"/>
</dbReference>
<dbReference type="CDD" id="cd00082">
    <property type="entry name" value="HisKA"/>
    <property type="match status" value="1"/>
</dbReference>
<dbReference type="CDD" id="cd06225">
    <property type="entry name" value="HAMP"/>
    <property type="match status" value="1"/>
</dbReference>
<keyword evidence="8 10" id="KW-1133">Transmembrane helix</keyword>
<feature type="transmembrane region" description="Helical" evidence="10">
    <location>
        <begin position="64"/>
        <end position="85"/>
    </location>
</feature>
<dbReference type="GO" id="GO:0000155">
    <property type="term" value="F:phosphorelay sensor kinase activity"/>
    <property type="evidence" value="ECO:0007669"/>
    <property type="project" value="InterPro"/>
</dbReference>
<evidence type="ECO:0000313" key="13">
    <source>
        <dbReference type="EMBL" id="RSX57229.1"/>
    </source>
</evidence>
<name>A0A430FUV7_9BIFI</name>
<comment type="catalytic activity">
    <reaction evidence="1">
        <text>ATP + protein L-histidine = ADP + protein N-phospho-L-histidine.</text>
        <dbReference type="EC" id="2.7.13.3"/>
    </reaction>
</comment>
<keyword evidence="9" id="KW-0902">Two-component regulatory system</keyword>
<dbReference type="Gene3D" id="1.10.287.130">
    <property type="match status" value="1"/>
</dbReference>
<dbReference type="SMART" id="SM00387">
    <property type="entry name" value="HATPase_c"/>
    <property type="match status" value="1"/>
</dbReference>
<keyword evidence="5" id="KW-0808">Transferase</keyword>
<dbReference type="PRINTS" id="PR00344">
    <property type="entry name" value="BCTRLSENSOR"/>
</dbReference>
<feature type="transmembrane region" description="Helical" evidence="10">
    <location>
        <begin position="26"/>
        <end position="52"/>
    </location>
</feature>
<dbReference type="SUPFAM" id="SSF55874">
    <property type="entry name" value="ATPase domain of HSP90 chaperone/DNA topoisomerase II/histidine kinase"/>
    <property type="match status" value="1"/>
</dbReference>
<gene>
    <name evidence="13" type="ORF">D2E24_0822</name>
</gene>
<evidence type="ECO:0000256" key="6">
    <source>
        <dbReference type="ARBA" id="ARBA00022692"/>
    </source>
</evidence>
<evidence type="ECO:0000256" key="5">
    <source>
        <dbReference type="ARBA" id="ARBA00022679"/>
    </source>
</evidence>
<evidence type="ECO:0000259" key="12">
    <source>
        <dbReference type="PROSITE" id="PS50885"/>
    </source>
</evidence>
<dbReference type="Proteomes" id="UP000287470">
    <property type="component" value="Unassembled WGS sequence"/>
</dbReference>
<dbReference type="PROSITE" id="PS50885">
    <property type="entry name" value="HAMP"/>
    <property type="match status" value="1"/>
</dbReference>
<evidence type="ECO:0000256" key="10">
    <source>
        <dbReference type="SAM" id="Phobius"/>
    </source>
</evidence>
<evidence type="ECO:0000256" key="3">
    <source>
        <dbReference type="ARBA" id="ARBA00012438"/>
    </source>
</evidence>
<dbReference type="InterPro" id="IPR050736">
    <property type="entry name" value="Sensor_HK_Regulatory"/>
</dbReference>
<dbReference type="InterPro" id="IPR003660">
    <property type="entry name" value="HAMP_dom"/>
</dbReference>
<comment type="subcellular location">
    <subcellularLocation>
        <location evidence="2">Cell membrane</location>
    </subcellularLocation>
</comment>
<dbReference type="SUPFAM" id="SSF47384">
    <property type="entry name" value="Homodimeric domain of signal transducing histidine kinase"/>
    <property type="match status" value="1"/>
</dbReference>
<comment type="caution">
    <text evidence="13">The sequence shown here is derived from an EMBL/GenBank/DDBJ whole genome shotgun (WGS) entry which is preliminary data.</text>
</comment>
<evidence type="ECO:0000256" key="1">
    <source>
        <dbReference type="ARBA" id="ARBA00000085"/>
    </source>
</evidence>
<evidence type="ECO:0000256" key="8">
    <source>
        <dbReference type="ARBA" id="ARBA00022989"/>
    </source>
</evidence>
<dbReference type="Gene3D" id="6.10.340.10">
    <property type="match status" value="1"/>
</dbReference>
<dbReference type="InterPro" id="IPR004358">
    <property type="entry name" value="Sig_transdc_His_kin-like_C"/>
</dbReference>
<evidence type="ECO:0000313" key="14">
    <source>
        <dbReference type="Proteomes" id="UP000287470"/>
    </source>
</evidence>
<dbReference type="InterPro" id="IPR036097">
    <property type="entry name" value="HisK_dim/P_sf"/>
</dbReference>
<dbReference type="EC" id="2.7.13.3" evidence="3"/>
<dbReference type="PANTHER" id="PTHR43711:SF1">
    <property type="entry name" value="HISTIDINE KINASE 1"/>
    <property type="match status" value="1"/>
</dbReference>
<dbReference type="AlphaFoldDB" id="A0A430FUV7"/>
<keyword evidence="10" id="KW-0472">Membrane</keyword>
<dbReference type="InterPro" id="IPR036890">
    <property type="entry name" value="HATPase_C_sf"/>
</dbReference>
<dbReference type="Pfam" id="PF00512">
    <property type="entry name" value="HisKA"/>
    <property type="match status" value="1"/>
</dbReference>
<organism evidence="13 14">
    <name type="scientific">Bifidobacterium samirii</name>
    <dbReference type="NCBI Taxonomy" id="2306974"/>
    <lineage>
        <taxon>Bacteria</taxon>
        <taxon>Bacillati</taxon>
        <taxon>Actinomycetota</taxon>
        <taxon>Actinomycetes</taxon>
        <taxon>Bifidobacteriales</taxon>
        <taxon>Bifidobacteriaceae</taxon>
        <taxon>Bifidobacterium</taxon>
    </lineage>
</organism>
<dbReference type="FunFam" id="1.10.287.130:FF:000001">
    <property type="entry name" value="Two-component sensor histidine kinase"/>
    <property type="match status" value="1"/>
</dbReference>
<dbReference type="PROSITE" id="PS50109">
    <property type="entry name" value="HIS_KIN"/>
    <property type="match status" value="1"/>
</dbReference>
<dbReference type="Gene3D" id="3.30.565.10">
    <property type="entry name" value="Histidine kinase-like ATPase, C-terminal domain"/>
    <property type="match status" value="1"/>
</dbReference>
<dbReference type="Pfam" id="PF02518">
    <property type="entry name" value="HATPase_c"/>
    <property type="match status" value="1"/>
</dbReference>
<keyword evidence="14" id="KW-1185">Reference proteome</keyword>
<dbReference type="InterPro" id="IPR003594">
    <property type="entry name" value="HATPase_dom"/>
</dbReference>
<evidence type="ECO:0000256" key="2">
    <source>
        <dbReference type="ARBA" id="ARBA00004236"/>
    </source>
</evidence>
<evidence type="ECO:0000256" key="7">
    <source>
        <dbReference type="ARBA" id="ARBA00022777"/>
    </source>
</evidence>
<dbReference type="PANTHER" id="PTHR43711">
    <property type="entry name" value="TWO-COMPONENT HISTIDINE KINASE"/>
    <property type="match status" value="1"/>
</dbReference>
<keyword evidence="7 13" id="KW-0418">Kinase</keyword>
<protein>
    <recommendedName>
        <fullName evidence="3">histidine kinase</fullName>
        <ecNumber evidence="3">2.7.13.3</ecNumber>
    </recommendedName>
</protein>
<evidence type="ECO:0000256" key="9">
    <source>
        <dbReference type="ARBA" id="ARBA00023012"/>
    </source>
</evidence>
<accession>A0A430FUV7</accession>
<dbReference type="GO" id="GO:0005886">
    <property type="term" value="C:plasma membrane"/>
    <property type="evidence" value="ECO:0007669"/>
    <property type="project" value="UniProtKB-SubCell"/>
</dbReference>
<keyword evidence="4" id="KW-0597">Phosphoprotein</keyword>
<dbReference type="EMBL" id="QXGK01000006">
    <property type="protein sequence ID" value="RSX57229.1"/>
    <property type="molecule type" value="Genomic_DNA"/>
</dbReference>
<reference evidence="13 14" key="1">
    <citation type="submission" date="2018-09" db="EMBL/GenBank/DDBJ databases">
        <title>Characterization of the phylogenetic diversity of five novel species belonging to the genus Bifidobacterium.</title>
        <authorList>
            <person name="Lugli G.A."/>
            <person name="Duranti S."/>
            <person name="Milani C."/>
        </authorList>
    </citation>
    <scope>NUCLEOTIDE SEQUENCE [LARGE SCALE GENOMIC DNA]</scope>
    <source>
        <strain evidence="13 14">2033B</strain>
    </source>
</reference>
<dbReference type="InterPro" id="IPR005467">
    <property type="entry name" value="His_kinase_dom"/>
</dbReference>